<sequence>MKSKYIFTAILLVVGLGVAGCNDVLDKKNLNAVAAEDTWNDETLATAFLDKCYADNLPDWSADVADINQYSDEGRGGEDFFYAGQLTSEGGGGPTKDYWPYEGIYKLNVLLDNINTGTLSEDVRKKIEAQALFLRSYRYFELVKRYGGVPLILSVQDRKESEVPREKTSVCISQIVNDLSTAATVLPKSWSGSDAGRITRGAALALKGRVLLFYASKQFNRNNDAARWQAAYDANLAAKEQLEKDGYGLNSTYDGTWKDNSDASELSKEVIFSKRYSYPANKSDINAGVRPLDYSQGATGWNQPTLDLVLAYPMADGTVPGVDIDGDGVKEPFDPTATDERGLFWVGRDPRFYKTIVTNGMVYPLADNQYPEQRQFTYKGGEIEIANSTKTGFYSCKFINPAVKKVDVRNYDLDLVEIRYAEVLLNLAECAAEVGNKDPEVYTILKEIRKRAGITANADELYGLKANMTKQELIDAVLFERRIELAYEGKRFWDMRRRMMFSDPEYKGYARERIEIELTDAKKELSLNDLAKDFANGGGESKLNSVDYFKYFKTIVTKIDNKFQWDVDDNHYFFALPKKHLEQNAKLEQTKGWNDGTFDPLL</sequence>
<dbReference type="EMBL" id="NFII01000001">
    <property type="protein sequence ID" value="OUO03172.1"/>
    <property type="molecule type" value="Genomic_DNA"/>
</dbReference>
<keyword evidence="4" id="KW-0472">Membrane</keyword>
<evidence type="ECO:0000256" key="5">
    <source>
        <dbReference type="ARBA" id="ARBA00023237"/>
    </source>
</evidence>
<evidence type="ECO:0000259" key="7">
    <source>
        <dbReference type="Pfam" id="PF14322"/>
    </source>
</evidence>
<organism evidence="8 9">
    <name type="scientific">Bacteroides clarus</name>
    <dbReference type="NCBI Taxonomy" id="626929"/>
    <lineage>
        <taxon>Bacteria</taxon>
        <taxon>Pseudomonadati</taxon>
        <taxon>Bacteroidota</taxon>
        <taxon>Bacteroidia</taxon>
        <taxon>Bacteroidales</taxon>
        <taxon>Bacteroidaceae</taxon>
        <taxon>Bacteroides</taxon>
    </lineage>
</organism>
<evidence type="ECO:0000256" key="4">
    <source>
        <dbReference type="ARBA" id="ARBA00023136"/>
    </source>
</evidence>
<keyword evidence="5" id="KW-0998">Cell outer membrane</keyword>
<comment type="subcellular location">
    <subcellularLocation>
        <location evidence="1">Cell outer membrane</location>
    </subcellularLocation>
</comment>
<reference evidence="9" key="1">
    <citation type="submission" date="2017-04" db="EMBL/GenBank/DDBJ databases">
        <title>Function of individual gut microbiota members based on whole genome sequencing of pure cultures obtained from chicken caecum.</title>
        <authorList>
            <person name="Medvecky M."/>
            <person name="Cejkova D."/>
            <person name="Polansky O."/>
            <person name="Karasova D."/>
            <person name="Kubasova T."/>
            <person name="Cizek A."/>
            <person name="Rychlik I."/>
        </authorList>
    </citation>
    <scope>NUCLEOTIDE SEQUENCE [LARGE SCALE GENOMIC DNA]</scope>
    <source>
        <strain evidence="9">An43</strain>
    </source>
</reference>
<name>A0A1Y3Z0Q3_9BACE</name>
<feature type="domain" description="RagB/SusD" evidence="6">
    <location>
        <begin position="268"/>
        <end position="593"/>
    </location>
</feature>
<dbReference type="Pfam" id="PF07980">
    <property type="entry name" value="SusD_RagB"/>
    <property type="match status" value="1"/>
</dbReference>
<evidence type="ECO:0000313" key="8">
    <source>
        <dbReference type="EMBL" id="OUO03172.1"/>
    </source>
</evidence>
<dbReference type="RefSeq" id="WP_087425217.1">
    <property type="nucleotide sequence ID" value="NZ_CAMMFP010000001.1"/>
</dbReference>
<dbReference type="Proteomes" id="UP000195386">
    <property type="component" value="Unassembled WGS sequence"/>
</dbReference>
<dbReference type="AlphaFoldDB" id="A0A1Y3Z0Q3"/>
<dbReference type="InterPro" id="IPR012944">
    <property type="entry name" value="SusD_RagB_dom"/>
</dbReference>
<evidence type="ECO:0000313" key="9">
    <source>
        <dbReference type="Proteomes" id="UP000195386"/>
    </source>
</evidence>
<dbReference type="GO" id="GO:0009279">
    <property type="term" value="C:cell outer membrane"/>
    <property type="evidence" value="ECO:0007669"/>
    <property type="project" value="UniProtKB-SubCell"/>
</dbReference>
<protein>
    <submittedName>
        <fullName evidence="8">RagB/SusD family nutrient uptake outer membrane protein</fullName>
    </submittedName>
</protein>
<gene>
    <name evidence="8" type="ORF">B5F97_01790</name>
</gene>
<dbReference type="InterPro" id="IPR033985">
    <property type="entry name" value="SusD-like_N"/>
</dbReference>
<feature type="domain" description="SusD-like N-terminal" evidence="7">
    <location>
        <begin position="100"/>
        <end position="212"/>
    </location>
</feature>
<comment type="caution">
    <text evidence="8">The sequence shown here is derived from an EMBL/GenBank/DDBJ whole genome shotgun (WGS) entry which is preliminary data.</text>
</comment>
<keyword evidence="3" id="KW-0732">Signal</keyword>
<evidence type="ECO:0000256" key="1">
    <source>
        <dbReference type="ARBA" id="ARBA00004442"/>
    </source>
</evidence>
<dbReference type="Gene3D" id="1.25.40.390">
    <property type="match status" value="1"/>
</dbReference>
<dbReference type="InterPro" id="IPR011990">
    <property type="entry name" value="TPR-like_helical_dom_sf"/>
</dbReference>
<evidence type="ECO:0000256" key="2">
    <source>
        <dbReference type="ARBA" id="ARBA00006275"/>
    </source>
</evidence>
<proteinExistence type="inferred from homology"/>
<evidence type="ECO:0000259" key="6">
    <source>
        <dbReference type="Pfam" id="PF07980"/>
    </source>
</evidence>
<dbReference type="Pfam" id="PF14322">
    <property type="entry name" value="SusD-like_3"/>
    <property type="match status" value="1"/>
</dbReference>
<accession>A0A1Y3Z0Q3</accession>
<dbReference type="CDD" id="cd08977">
    <property type="entry name" value="SusD"/>
    <property type="match status" value="1"/>
</dbReference>
<comment type="similarity">
    <text evidence="2">Belongs to the SusD family.</text>
</comment>
<dbReference type="PROSITE" id="PS51257">
    <property type="entry name" value="PROKAR_LIPOPROTEIN"/>
    <property type="match status" value="1"/>
</dbReference>
<evidence type="ECO:0000256" key="3">
    <source>
        <dbReference type="ARBA" id="ARBA00022729"/>
    </source>
</evidence>
<dbReference type="SUPFAM" id="SSF48452">
    <property type="entry name" value="TPR-like"/>
    <property type="match status" value="1"/>
</dbReference>